<keyword evidence="14" id="KW-1185">Reference proteome</keyword>
<feature type="transmembrane region" description="Helical" evidence="11">
    <location>
        <begin position="6"/>
        <end position="27"/>
    </location>
</feature>
<evidence type="ECO:0000256" key="4">
    <source>
        <dbReference type="ARBA" id="ARBA00022722"/>
    </source>
</evidence>
<evidence type="ECO:0000256" key="9">
    <source>
        <dbReference type="ARBA" id="ARBA00031238"/>
    </source>
</evidence>
<evidence type="ECO:0000256" key="11">
    <source>
        <dbReference type="SAM" id="Phobius"/>
    </source>
</evidence>
<feature type="region of interest" description="Disordered" evidence="10">
    <location>
        <begin position="235"/>
        <end position="269"/>
    </location>
</feature>
<keyword evidence="11" id="KW-0812">Transmembrane</keyword>
<evidence type="ECO:0000256" key="2">
    <source>
        <dbReference type="ARBA" id="ARBA00011942"/>
    </source>
</evidence>
<evidence type="ECO:0000256" key="3">
    <source>
        <dbReference type="ARBA" id="ARBA00016676"/>
    </source>
</evidence>
<evidence type="ECO:0000256" key="5">
    <source>
        <dbReference type="ARBA" id="ARBA00022759"/>
    </source>
</evidence>
<dbReference type="InterPro" id="IPR016071">
    <property type="entry name" value="Staphylococal_nuclease_OB-fold"/>
</dbReference>
<dbReference type="PANTHER" id="PTHR12302">
    <property type="entry name" value="EBNA2 BINDING PROTEIN P100"/>
    <property type="match status" value="1"/>
</dbReference>
<evidence type="ECO:0000256" key="1">
    <source>
        <dbReference type="ARBA" id="ARBA00001913"/>
    </source>
</evidence>
<keyword evidence="5" id="KW-0255">Endonuclease</keyword>
<keyword evidence="4" id="KW-0540">Nuclease</keyword>
<dbReference type="CDD" id="cd00175">
    <property type="entry name" value="SNc"/>
    <property type="match status" value="1"/>
</dbReference>
<dbReference type="Pfam" id="PF05901">
    <property type="entry name" value="Excalibur"/>
    <property type="match status" value="1"/>
</dbReference>
<evidence type="ECO:0000256" key="8">
    <source>
        <dbReference type="ARBA" id="ARBA00030535"/>
    </source>
</evidence>
<protein>
    <recommendedName>
        <fullName evidence="3">Thermonuclease</fullName>
        <ecNumber evidence="2">3.1.31.1</ecNumber>
    </recommendedName>
    <alternativeName>
        <fullName evidence="9">Micrococcal nuclease</fullName>
    </alternativeName>
    <alternativeName>
        <fullName evidence="8">Staphylococcal nuclease</fullName>
    </alternativeName>
</protein>
<accession>A0ABN5W541</accession>
<dbReference type="SMART" id="SM00894">
    <property type="entry name" value="Excalibur"/>
    <property type="match status" value="1"/>
</dbReference>
<feature type="compositionally biased region" description="Basic and acidic residues" evidence="10">
    <location>
        <begin position="73"/>
        <end position="98"/>
    </location>
</feature>
<dbReference type="EC" id="3.1.31.1" evidence="2"/>
<keyword evidence="6" id="KW-0378">Hydrolase</keyword>
<keyword evidence="7" id="KW-0106">Calcium</keyword>
<evidence type="ECO:0000256" key="10">
    <source>
        <dbReference type="SAM" id="MobiDB-lite"/>
    </source>
</evidence>
<reference evidence="13 14" key="1">
    <citation type="submission" date="2018-05" db="EMBL/GenBank/DDBJ databases">
        <title>Complete genome sequencing of three human clinical isolates of Staphylococcus caprae reveals virulence factors similar to those of S. epidermidis and S. capitis.</title>
        <authorList>
            <person name="Watanabe S."/>
            <person name="Cui L."/>
        </authorList>
    </citation>
    <scope>NUCLEOTIDE SEQUENCE [LARGE SCALE GENOMIC DNA]</scope>
    <source>
        <strain evidence="13 14">JMUB590</strain>
    </source>
</reference>
<gene>
    <name evidence="13" type="ORF">JMUB590_2081</name>
</gene>
<organism evidence="13 14">
    <name type="scientific">Staphylococcus caprae</name>
    <dbReference type="NCBI Taxonomy" id="29380"/>
    <lineage>
        <taxon>Bacteria</taxon>
        <taxon>Bacillati</taxon>
        <taxon>Bacillota</taxon>
        <taxon>Bacilli</taxon>
        <taxon>Bacillales</taxon>
        <taxon>Staphylococcaceae</taxon>
        <taxon>Staphylococcus</taxon>
    </lineage>
</organism>
<dbReference type="SUPFAM" id="SSF50199">
    <property type="entry name" value="Staphylococcal nuclease"/>
    <property type="match status" value="1"/>
</dbReference>
<dbReference type="InterPro" id="IPR002071">
    <property type="entry name" value="Thermonucl_AS"/>
</dbReference>
<name>A0ABN5W541_9STAP</name>
<keyword evidence="11" id="KW-0472">Membrane</keyword>
<dbReference type="EMBL" id="AP018586">
    <property type="protein sequence ID" value="BBD93136.1"/>
    <property type="molecule type" value="Genomic_DNA"/>
</dbReference>
<evidence type="ECO:0000256" key="6">
    <source>
        <dbReference type="ARBA" id="ARBA00022801"/>
    </source>
</evidence>
<dbReference type="InterPro" id="IPR008613">
    <property type="entry name" value="Excalibur_Ca-bd_domain"/>
</dbReference>
<dbReference type="PROSITE" id="PS50830">
    <property type="entry name" value="TNASE_3"/>
    <property type="match status" value="1"/>
</dbReference>
<dbReference type="PROSITE" id="PS01284">
    <property type="entry name" value="TNASE_2"/>
    <property type="match status" value="1"/>
</dbReference>
<dbReference type="InterPro" id="IPR035437">
    <property type="entry name" value="SNase_OB-fold_sf"/>
</dbReference>
<keyword evidence="11" id="KW-1133">Transmembrane helix</keyword>
<evidence type="ECO:0000313" key="14">
    <source>
        <dbReference type="Proteomes" id="UP000274772"/>
    </source>
</evidence>
<feature type="compositionally biased region" description="Low complexity" evidence="10">
    <location>
        <begin position="244"/>
        <end position="266"/>
    </location>
</feature>
<dbReference type="Pfam" id="PF00565">
    <property type="entry name" value="SNase"/>
    <property type="match status" value="1"/>
</dbReference>
<dbReference type="Gene3D" id="2.40.50.90">
    <property type="match status" value="1"/>
</dbReference>
<sequence>MKDILINIGVSLFLVAFILLITALVYAKRKKKIKKIIVAATCFIISILLIGPNGEQKQKHSKKDKVTQTQSSKKNDVKSSKKSESNNKNTEEKKKDNNSNHIEVVPLVKVVDGDTVKFNYKGKKTTFRLLLIDTPETKDPRKPVEKYGPEASEFTTNKLTSAKKIEVEFDKGSHTDKYGRSLAYVYADGEMLNNALVRNGLARVKYVFPPNDTYESKLKESESLAKAEKLNIWSEDSEEDNKEQNNNQSDNHSNNNNNDSNNNNNSLPVQFSNCKALRAVYPAGVPIGHPAYSARLDGNHNGVACEIR</sequence>
<comment type="cofactor">
    <cofactor evidence="1">
        <name>Ca(2+)</name>
        <dbReference type="ChEBI" id="CHEBI:29108"/>
    </cofactor>
</comment>
<feature type="transmembrane region" description="Helical" evidence="11">
    <location>
        <begin position="36"/>
        <end position="54"/>
    </location>
</feature>
<feature type="region of interest" description="Disordered" evidence="10">
    <location>
        <begin position="57"/>
        <end position="98"/>
    </location>
</feature>
<feature type="domain" description="TNase-like" evidence="12">
    <location>
        <begin position="101"/>
        <end position="235"/>
    </location>
</feature>
<dbReference type="SMART" id="SM00318">
    <property type="entry name" value="SNc"/>
    <property type="match status" value="1"/>
</dbReference>
<evidence type="ECO:0000259" key="12">
    <source>
        <dbReference type="PROSITE" id="PS50830"/>
    </source>
</evidence>
<evidence type="ECO:0000256" key="7">
    <source>
        <dbReference type="ARBA" id="ARBA00022837"/>
    </source>
</evidence>
<dbReference type="Proteomes" id="UP000274772">
    <property type="component" value="Chromosome"/>
</dbReference>
<proteinExistence type="predicted"/>
<evidence type="ECO:0000313" key="13">
    <source>
        <dbReference type="EMBL" id="BBD93136.1"/>
    </source>
</evidence>
<dbReference type="PANTHER" id="PTHR12302:SF3">
    <property type="entry name" value="SERINE_THREONINE-PROTEIN KINASE 31"/>
    <property type="match status" value="1"/>
</dbReference>